<feature type="region of interest" description="Disordered" evidence="1">
    <location>
        <begin position="73"/>
        <end position="107"/>
    </location>
</feature>
<accession>F4X2T4</accession>
<evidence type="ECO:0000256" key="1">
    <source>
        <dbReference type="SAM" id="MobiDB-lite"/>
    </source>
</evidence>
<organism evidence="3">
    <name type="scientific">Acromyrmex echinatior</name>
    <name type="common">Panamanian leafcutter ant</name>
    <name type="synonym">Acromyrmex octospinosus echinatior</name>
    <dbReference type="NCBI Taxonomy" id="103372"/>
    <lineage>
        <taxon>Eukaryota</taxon>
        <taxon>Metazoa</taxon>
        <taxon>Ecdysozoa</taxon>
        <taxon>Arthropoda</taxon>
        <taxon>Hexapoda</taxon>
        <taxon>Insecta</taxon>
        <taxon>Pterygota</taxon>
        <taxon>Neoptera</taxon>
        <taxon>Endopterygota</taxon>
        <taxon>Hymenoptera</taxon>
        <taxon>Apocrita</taxon>
        <taxon>Aculeata</taxon>
        <taxon>Formicoidea</taxon>
        <taxon>Formicidae</taxon>
        <taxon>Myrmicinae</taxon>
        <taxon>Acromyrmex</taxon>
    </lineage>
</organism>
<name>F4X2T4_ACREC</name>
<protein>
    <submittedName>
        <fullName evidence="2">Uncharacterized protein</fullName>
    </submittedName>
</protein>
<evidence type="ECO:0000313" key="2">
    <source>
        <dbReference type="EMBL" id="EGI59280.1"/>
    </source>
</evidence>
<gene>
    <name evidence="2" type="ORF">G5I_12615</name>
</gene>
<dbReference type="AlphaFoldDB" id="F4X2T4"/>
<sequence>MRGAGERRPRYVFLFRRKKERQKAIGSVCGNIAISISAPTSRNTRNDLRSGAWCFDGGQPEVNLRFTRDHRPKGELKGWRGEGEEGKRKERKGREEQGRERFATMDRPRSRNCAAVAKGVAVASLEQCEAAGPILTVSRRIYEEGFSLRKSFIAKC</sequence>
<dbReference type="Proteomes" id="UP000007755">
    <property type="component" value="Unassembled WGS sequence"/>
</dbReference>
<reference evidence="2" key="1">
    <citation type="submission" date="2011-02" db="EMBL/GenBank/DDBJ databases">
        <title>The genome of the leaf-cutting ant Acromyrmex echinatior suggests key adaptations to social evolution and fungus farming.</title>
        <authorList>
            <person name="Nygaard S."/>
            <person name="Zhang G."/>
        </authorList>
    </citation>
    <scope>NUCLEOTIDE SEQUENCE</scope>
</reference>
<proteinExistence type="predicted"/>
<dbReference type="InParanoid" id="F4X2T4"/>
<keyword evidence="3" id="KW-1185">Reference proteome</keyword>
<dbReference type="EMBL" id="GL888591">
    <property type="protein sequence ID" value="EGI59280.1"/>
    <property type="molecule type" value="Genomic_DNA"/>
</dbReference>
<evidence type="ECO:0000313" key="3">
    <source>
        <dbReference type="Proteomes" id="UP000007755"/>
    </source>
</evidence>